<dbReference type="PANTHER" id="PTHR31384:SF9">
    <property type="entry name" value="AUXIN RESPONSE FACTOR 19"/>
    <property type="match status" value="1"/>
</dbReference>
<organism evidence="2 3">
    <name type="scientific">Arachis hypogaea</name>
    <name type="common">Peanut</name>
    <dbReference type="NCBI Taxonomy" id="3818"/>
    <lineage>
        <taxon>Eukaryota</taxon>
        <taxon>Viridiplantae</taxon>
        <taxon>Streptophyta</taxon>
        <taxon>Embryophyta</taxon>
        <taxon>Tracheophyta</taxon>
        <taxon>Spermatophyta</taxon>
        <taxon>Magnoliopsida</taxon>
        <taxon>eudicotyledons</taxon>
        <taxon>Gunneridae</taxon>
        <taxon>Pentapetalae</taxon>
        <taxon>rosids</taxon>
        <taxon>fabids</taxon>
        <taxon>Fabales</taxon>
        <taxon>Fabaceae</taxon>
        <taxon>Papilionoideae</taxon>
        <taxon>50 kb inversion clade</taxon>
        <taxon>dalbergioids sensu lato</taxon>
        <taxon>Dalbergieae</taxon>
        <taxon>Pterocarpus clade</taxon>
        <taxon>Arachis</taxon>
    </lineage>
</organism>
<keyword evidence="3" id="KW-1185">Reference proteome</keyword>
<dbReference type="AlphaFoldDB" id="A0A444YRL6"/>
<evidence type="ECO:0000313" key="3">
    <source>
        <dbReference type="Proteomes" id="UP000289738"/>
    </source>
</evidence>
<name>A0A444YRL6_ARAHY</name>
<dbReference type="InterPro" id="IPR044835">
    <property type="entry name" value="ARF_plant"/>
</dbReference>
<dbReference type="Pfam" id="PF01966">
    <property type="entry name" value="HD"/>
    <property type="match status" value="1"/>
</dbReference>
<dbReference type="Gene3D" id="1.10.3210.10">
    <property type="entry name" value="Hypothetical protein af1432"/>
    <property type="match status" value="1"/>
</dbReference>
<evidence type="ECO:0000313" key="2">
    <source>
        <dbReference type="EMBL" id="RYR04560.1"/>
    </source>
</evidence>
<dbReference type="GO" id="GO:0006355">
    <property type="term" value="P:regulation of DNA-templated transcription"/>
    <property type="evidence" value="ECO:0007669"/>
    <property type="project" value="InterPro"/>
</dbReference>
<dbReference type="PANTHER" id="PTHR31384">
    <property type="entry name" value="AUXIN RESPONSE FACTOR 4-RELATED"/>
    <property type="match status" value="1"/>
</dbReference>
<protein>
    <recommendedName>
        <fullName evidence="1">HD domain-containing protein</fullName>
    </recommendedName>
</protein>
<dbReference type="CDD" id="cd00077">
    <property type="entry name" value="HDc"/>
    <property type="match status" value="1"/>
</dbReference>
<comment type="caution">
    <text evidence="2">The sequence shown here is derived from an EMBL/GenBank/DDBJ whole genome shotgun (WGS) entry which is preliminary data.</text>
</comment>
<dbReference type="InterPro" id="IPR003607">
    <property type="entry name" value="HD/PDEase_dom"/>
</dbReference>
<dbReference type="InterPro" id="IPR006674">
    <property type="entry name" value="HD_domain"/>
</dbReference>
<dbReference type="EMBL" id="SDMP01000016">
    <property type="protein sequence ID" value="RYR04560.1"/>
    <property type="molecule type" value="Genomic_DNA"/>
</dbReference>
<evidence type="ECO:0000259" key="1">
    <source>
        <dbReference type="Pfam" id="PF01966"/>
    </source>
</evidence>
<accession>A0A444YRL6</accession>
<dbReference type="GO" id="GO:0009725">
    <property type="term" value="P:response to hormone"/>
    <property type="evidence" value="ECO:0007669"/>
    <property type="project" value="InterPro"/>
</dbReference>
<sequence length="342" mass="37950">MAAARVHLLSASAIKPLRSSQGISFTNAFPNLIATPKPLRSRKSTSSVNSPPPMTLMFSIGILSLVYALLSTRSQFLGPELGIEHCDVMAGKLAGLLHDVGHGPFSHMFEGKFLSRVFNGDKWSHEKMSAKMINYMVDEHNIDIDPELLKKVKDYSMQLHAQELVARDSHDNVWTFRQPKRHLVTTEWSIFVSGKRLFARDSVLFIRLANRQLANISSSVLSSDSMHIGILAAAAHAFANNSPFTVFYNPRDSPSEFVIPLAKYYKFVYASMALLSKAAISKGMTPFVFVVYRQAFASVFLSSFSFFDSKQSAPLSGKLLCNLFLISLVGLTTSSTLSKIWI</sequence>
<feature type="domain" description="HD" evidence="1">
    <location>
        <begin position="87"/>
        <end position="135"/>
    </location>
</feature>
<gene>
    <name evidence="2" type="ORF">Ahy_B06g084313</name>
</gene>
<reference evidence="2 3" key="1">
    <citation type="submission" date="2019-01" db="EMBL/GenBank/DDBJ databases">
        <title>Sequencing of cultivated peanut Arachis hypogaea provides insights into genome evolution and oil improvement.</title>
        <authorList>
            <person name="Chen X."/>
        </authorList>
    </citation>
    <scope>NUCLEOTIDE SEQUENCE [LARGE SCALE GENOMIC DNA]</scope>
    <source>
        <strain evidence="3">cv. Fuhuasheng</strain>
        <tissue evidence="2">Leaves</tissue>
    </source>
</reference>
<dbReference type="SUPFAM" id="SSF109604">
    <property type="entry name" value="HD-domain/PDEase-like"/>
    <property type="match status" value="1"/>
</dbReference>
<dbReference type="GO" id="GO:0003677">
    <property type="term" value="F:DNA binding"/>
    <property type="evidence" value="ECO:0007669"/>
    <property type="project" value="InterPro"/>
</dbReference>
<dbReference type="Proteomes" id="UP000289738">
    <property type="component" value="Chromosome B06"/>
</dbReference>
<proteinExistence type="predicted"/>